<dbReference type="Gene3D" id="1.20.1090.10">
    <property type="entry name" value="Dehydroquinate synthase-like - alpha domain"/>
    <property type="match status" value="1"/>
</dbReference>
<organism evidence="2 3">
    <name type="scientific">Emiliania huxleyi (strain CCMP1516)</name>
    <dbReference type="NCBI Taxonomy" id="280463"/>
    <lineage>
        <taxon>Eukaryota</taxon>
        <taxon>Haptista</taxon>
        <taxon>Haptophyta</taxon>
        <taxon>Prymnesiophyceae</taxon>
        <taxon>Isochrysidales</taxon>
        <taxon>Noelaerhabdaceae</taxon>
        <taxon>Emiliania</taxon>
    </lineage>
</organism>
<evidence type="ECO:0000256" key="1">
    <source>
        <dbReference type="SAM" id="MobiDB-lite"/>
    </source>
</evidence>
<dbReference type="Proteomes" id="UP000013827">
    <property type="component" value="Unassembled WGS sequence"/>
</dbReference>
<dbReference type="PaxDb" id="2903-EOD33007"/>
<sequence>MFLAYEDPFEKYRALLFEYAHTLGHAIEAWLAGVVDRARQGGMPAELVETAVRNHGQCVGMAVVWAGQMAREMDALNGDGFAMVYLFNTFGGFSFGPVRDLCDRMGIGKEEFLSEVLAAVRLDNKRGYCACGAEASVDQLVAHRPGRMLRSEDPNAEVRYMVVINEALQRRALERAFEREFDLVAHLEHTTGKGGTISFRPLATHPRPMGVGAPIAALIRARIRAACNLEVSPIANGVDKGPLHAADDAGGPMLSGSESSEAAAWEDDESAMLCDESLDPPSPRDPSVRSFFNN</sequence>
<dbReference type="RefSeq" id="XP_005785436.1">
    <property type="nucleotide sequence ID" value="XM_005785379.1"/>
</dbReference>
<dbReference type="GeneID" id="17278281"/>
<proteinExistence type="predicted"/>
<dbReference type="EnsemblProtists" id="EOD33007">
    <property type="protein sequence ID" value="EOD33007"/>
    <property type="gene ID" value="EMIHUDRAFT_253200"/>
</dbReference>
<evidence type="ECO:0000313" key="3">
    <source>
        <dbReference type="Proteomes" id="UP000013827"/>
    </source>
</evidence>
<dbReference type="HOGENOM" id="CLU_948113_0_0_1"/>
<evidence type="ECO:0000313" key="2">
    <source>
        <dbReference type="EnsemblProtists" id="EOD33007"/>
    </source>
</evidence>
<accession>A0A0D3KB72</accession>
<keyword evidence="3" id="KW-1185">Reference proteome</keyword>
<protein>
    <submittedName>
        <fullName evidence="2">Uncharacterized protein</fullName>
    </submittedName>
</protein>
<name>A0A0D3KB72_EMIH1</name>
<dbReference type="AlphaFoldDB" id="A0A0D3KB72"/>
<reference evidence="3" key="1">
    <citation type="journal article" date="2013" name="Nature">
        <title>Pan genome of the phytoplankton Emiliania underpins its global distribution.</title>
        <authorList>
            <person name="Read B.A."/>
            <person name="Kegel J."/>
            <person name="Klute M.J."/>
            <person name="Kuo A."/>
            <person name="Lefebvre S.C."/>
            <person name="Maumus F."/>
            <person name="Mayer C."/>
            <person name="Miller J."/>
            <person name="Monier A."/>
            <person name="Salamov A."/>
            <person name="Young J."/>
            <person name="Aguilar M."/>
            <person name="Claverie J.M."/>
            <person name="Frickenhaus S."/>
            <person name="Gonzalez K."/>
            <person name="Herman E.K."/>
            <person name="Lin Y.C."/>
            <person name="Napier J."/>
            <person name="Ogata H."/>
            <person name="Sarno A.F."/>
            <person name="Shmutz J."/>
            <person name="Schroeder D."/>
            <person name="de Vargas C."/>
            <person name="Verret F."/>
            <person name="von Dassow P."/>
            <person name="Valentin K."/>
            <person name="Van de Peer Y."/>
            <person name="Wheeler G."/>
            <person name="Dacks J.B."/>
            <person name="Delwiche C.F."/>
            <person name="Dyhrman S.T."/>
            <person name="Glockner G."/>
            <person name="John U."/>
            <person name="Richards T."/>
            <person name="Worden A.Z."/>
            <person name="Zhang X."/>
            <person name="Grigoriev I.V."/>
            <person name="Allen A.E."/>
            <person name="Bidle K."/>
            <person name="Borodovsky M."/>
            <person name="Bowler C."/>
            <person name="Brownlee C."/>
            <person name="Cock J.M."/>
            <person name="Elias M."/>
            <person name="Gladyshev V.N."/>
            <person name="Groth M."/>
            <person name="Guda C."/>
            <person name="Hadaegh A."/>
            <person name="Iglesias-Rodriguez M.D."/>
            <person name="Jenkins J."/>
            <person name="Jones B.M."/>
            <person name="Lawson T."/>
            <person name="Leese F."/>
            <person name="Lindquist E."/>
            <person name="Lobanov A."/>
            <person name="Lomsadze A."/>
            <person name="Malik S.B."/>
            <person name="Marsh M.E."/>
            <person name="Mackinder L."/>
            <person name="Mock T."/>
            <person name="Mueller-Roeber B."/>
            <person name="Pagarete A."/>
            <person name="Parker M."/>
            <person name="Probert I."/>
            <person name="Quesneville H."/>
            <person name="Raines C."/>
            <person name="Rensing S.A."/>
            <person name="Riano-Pachon D.M."/>
            <person name="Richier S."/>
            <person name="Rokitta S."/>
            <person name="Shiraiwa Y."/>
            <person name="Soanes D.M."/>
            <person name="van der Giezen M."/>
            <person name="Wahlund T.M."/>
            <person name="Williams B."/>
            <person name="Wilson W."/>
            <person name="Wolfe G."/>
            <person name="Wurch L.L."/>
        </authorList>
    </citation>
    <scope>NUCLEOTIDE SEQUENCE</scope>
</reference>
<reference evidence="2" key="2">
    <citation type="submission" date="2024-10" db="UniProtKB">
        <authorList>
            <consortium name="EnsemblProtists"/>
        </authorList>
    </citation>
    <scope>IDENTIFICATION</scope>
</reference>
<dbReference type="KEGG" id="ehx:EMIHUDRAFT_253200"/>
<feature type="region of interest" description="Disordered" evidence="1">
    <location>
        <begin position="246"/>
        <end position="294"/>
    </location>
</feature>